<evidence type="ECO:0000313" key="1">
    <source>
        <dbReference type="EnsemblPlants" id="OPUNC11G01660.2"/>
    </source>
</evidence>
<proteinExistence type="predicted"/>
<dbReference type="Gramene" id="OPUNC11G01660.2">
    <property type="protein sequence ID" value="OPUNC11G01660.2"/>
    <property type="gene ID" value="OPUNC11G01660"/>
</dbReference>
<dbReference type="AlphaFoldDB" id="A0A0E0MC12"/>
<reference evidence="1" key="1">
    <citation type="submission" date="2015-04" db="UniProtKB">
        <authorList>
            <consortium name="EnsemblPlants"/>
        </authorList>
    </citation>
    <scope>IDENTIFICATION</scope>
</reference>
<evidence type="ECO:0000313" key="2">
    <source>
        <dbReference type="Proteomes" id="UP000026962"/>
    </source>
</evidence>
<sequence length="118" mass="13127">MGLAKIQERLKTSTIRLFVEKTLKHILTGNPSVLPLVETLCIEVGIETQMFCSLYSNPLDLDDIVDHPHYISRQNALILEHMVIDPKGTSNTPLFGQKAAVEEKLAPALGSHRSKYTS</sequence>
<keyword evidence="2" id="KW-1185">Reference proteome</keyword>
<dbReference type="Proteomes" id="UP000026962">
    <property type="component" value="Chromosome 11"/>
</dbReference>
<dbReference type="EnsemblPlants" id="OPUNC11G01660.2">
    <property type="protein sequence ID" value="OPUNC11G01660.2"/>
    <property type="gene ID" value="OPUNC11G01660"/>
</dbReference>
<accession>A0A0E0MC12</accession>
<reference evidence="1" key="2">
    <citation type="submission" date="2018-05" db="EMBL/GenBank/DDBJ databases">
        <title>OpunRS2 (Oryza punctata Reference Sequence Version 2).</title>
        <authorList>
            <person name="Zhang J."/>
            <person name="Kudrna D."/>
            <person name="Lee S."/>
            <person name="Talag J."/>
            <person name="Welchert J."/>
            <person name="Wing R.A."/>
        </authorList>
    </citation>
    <scope>NUCLEOTIDE SEQUENCE [LARGE SCALE GENOMIC DNA]</scope>
</reference>
<organism evidence="1">
    <name type="scientific">Oryza punctata</name>
    <name type="common">Red rice</name>
    <dbReference type="NCBI Taxonomy" id="4537"/>
    <lineage>
        <taxon>Eukaryota</taxon>
        <taxon>Viridiplantae</taxon>
        <taxon>Streptophyta</taxon>
        <taxon>Embryophyta</taxon>
        <taxon>Tracheophyta</taxon>
        <taxon>Spermatophyta</taxon>
        <taxon>Magnoliopsida</taxon>
        <taxon>Liliopsida</taxon>
        <taxon>Poales</taxon>
        <taxon>Poaceae</taxon>
        <taxon>BOP clade</taxon>
        <taxon>Oryzoideae</taxon>
        <taxon>Oryzeae</taxon>
        <taxon>Oryzinae</taxon>
        <taxon>Oryza</taxon>
    </lineage>
</organism>
<name>A0A0E0MC12_ORYPU</name>
<protein>
    <submittedName>
        <fullName evidence="1">Uncharacterized protein</fullName>
    </submittedName>
</protein>